<dbReference type="OrthoDB" id="1707486at2759"/>
<comment type="subcellular location">
    <subcellularLocation>
        <location evidence="1">Nucleus</location>
    </subcellularLocation>
</comment>
<feature type="region of interest" description="Disordered" evidence="6">
    <location>
        <begin position="155"/>
        <end position="281"/>
    </location>
</feature>
<evidence type="ECO:0000256" key="4">
    <source>
        <dbReference type="ARBA" id="ARBA00039775"/>
    </source>
</evidence>
<proteinExistence type="predicted"/>
<comment type="caution">
    <text evidence="8">The sequence shown here is derived from an EMBL/GenBank/DDBJ whole genome shotgun (WGS) entry which is preliminary data.</text>
</comment>
<feature type="compositionally biased region" description="Basic and acidic residues" evidence="6">
    <location>
        <begin position="181"/>
        <end position="193"/>
    </location>
</feature>
<evidence type="ECO:0000313" key="9">
    <source>
        <dbReference type="Proteomes" id="UP000254866"/>
    </source>
</evidence>
<reference evidence="8 9" key="1">
    <citation type="journal article" date="2018" name="IMA Fungus">
        <title>IMA Genome-F 9: Draft genome sequence of Annulohypoxylon stygium, Aspergillus mulundensis, Berkeleyomyces basicola (syn. Thielaviopsis basicola), Ceratocystis smalleyi, two Cercospora beticola strains, Coleophoma cylindrospora, Fusarium fracticaudum, Phialophora cf. hyalina, and Morchella septimelata.</title>
        <authorList>
            <person name="Wingfield B.D."/>
            <person name="Bills G.F."/>
            <person name="Dong Y."/>
            <person name="Huang W."/>
            <person name="Nel W.J."/>
            <person name="Swalarsk-Parry B.S."/>
            <person name="Vaghefi N."/>
            <person name="Wilken P.M."/>
            <person name="An Z."/>
            <person name="de Beer Z.W."/>
            <person name="De Vos L."/>
            <person name="Chen L."/>
            <person name="Duong T.A."/>
            <person name="Gao Y."/>
            <person name="Hammerbacher A."/>
            <person name="Kikkert J.R."/>
            <person name="Li Y."/>
            <person name="Li H."/>
            <person name="Li K."/>
            <person name="Li Q."/>
            <person name="Liu X."/>
            <person name="Ma X."/>
            <person name="Naidoo K."/>
            <person name="Pethybridge S.J."/>
            <person name="Sun J."/>
            <person name="Steenkamp E.T."/>
            <person name="van der Nest M.A."/>
            <person name="van Wyk S."/>
            <person name="Wingfield M.J."/>
            <person name="Xiong C."/>
            <person name="Yue Q."/>
            <person name="Zhang X."/>
        </authorList>
    </citation>
    <scope>NUCLEOTIDE SEQUENCE [LARGE SCALE GENOMIC DNA]</scope>
    <source>
        <strain evidence="8 9">BP 5553</strain>
    </source>
</reference>
<protein>
    <recommendedName>
        <fullName evidence="4">DNA polymerase epsilon subunit D</fullName>
    </recommendedName>
    <alternativeName>
        <fullName evidence="5">DNA polymerase II subunit D</fullName>
    </alternativeName>
</protein>
<evidence type="ECO:0000256" key="5">
    <source>
        <dbReference type="ARBA" id="ARBA00042096"/>
    </source>
</evidence>
<dbReference type="STRING" id="2656787.A0A370U2C1"/>
<name>A0A370U2C1_9HELO</name>
<evidence type="ECO:0000256" key="3">
    <source>
        <dbReference type="ARBA" id="ARBA00023242"/>
    </source>
</evidence>
<feature type="compositionally biased region" description="Acidic residues" evidence="6">
    <location>
        <begin position="227"/>
        <end position="281"/>
    </location>
</feature>
<dbReference type="Proteomes" id="UP000254866">
    <property type="component" value="Unassembled WGS sequence"/>
</dbReference>
<gene>
    <name evidence="8" type="ORF">BP5553_01909</name>
</gene>
<dbReference type="AlphaFoldDB" id="A0A370U2C1"/>
<feature type="domain" description="Transcription factor CBF/NF-Y/archaeal histone" evidence="7">
    <location>
        <begin position="63"/>
        <end position="127"/>
    </location>
</feature>
<dbReference type="SUPFAM" id="SSF47113">
    <property type="entry name" value="Histone-fold"/>
    <property type="match status" value="1"/>
</dbReference>
<organism evidence="8 9">
    <name type="scientific">Venustampulla echinocandica</name>
    <dbReference type="NCBI Taxonomy" id="2656787"/>
    <lineage>
        <taxon>Eukaryota</taxon>
        <taxon>Fungi</taxon>
        <taxon>Dikarya</taxon>
        <taxon>Ascomycota</taxon>
        <taxon>Pezizomycotina</taxon>
        <taxon>Leotiomycetes</taxon>
        <taxon>Helotiales</taxon>
        <taxon>Pleuroascaceae</taxon>
        <taxon>Venustampulla</taxon>
    </lineage>
</organism>
<evidence type="ECO:0000313" key="8">
    <source>
        <dbReference type="EMBL" id="RDL41930.1"/>
    </source>
</evidence>
<dbReference type="RefSeq" id="XP_031874586.1">
    <property type="nucleotide sequence ID" value="XM_032010532.1"/>
</dbReference>
<dbReference type="InterPro" id="IPR051377">
    <property type="entry name" value="DNA_Pol-Epsilon_Subunit"/>
</dbReference>
<evidence type="ECO:0000256" key="6">
    <source>
        <dbReference type="SAM" id="MobiDB-lite"/>
    </source>
</evidence>
<dbReference type="GO" id="GO:0046982">
    <property type="term" value="F:protein heterodimerization activity"/>
    <property type="evidence" value="ECO:0007669"/>
    <property type="project" value="InterPro"/>
</dbReference>
<dbReference type="GO" id="GO:0031490">
    <property type="term" value="F:chromatin DNA binding"/>
    <property type="evidence" value="ECO:0007669"/>
    <property type="project" value="TreeGrafter"/>
</dbReference>
<accession>A0A370U2C1</accession>
<evidence type="ECO:0000256" key="2">
    <source>
        <dbReference type="ARBA" id="ARBA00022705"/>
    </source>
</evidence>
<dbReference type="PANTHER" id="PTHR46172">
    <property type="entry name" value="DNA POLYMERASE EPSILON SUBUNIT 3"/>
    <property type="match status" value="1"/>
</dbReference>
<evidence type="ECO:0000256" key="1">
    <source>
        <dbReference type="ARBA" id="ARBA00004123"/>
    </source>
</evidence>
<keyword evidence="2" id="KW-0235">DNA replication</keyword>
<sequence>MVTPDFVDYTVECDYTHSPRRIAVCTITMPPKKADASKAGTGDEGIISKDPPMRDGINIEDLNLPKSIVTRLAKGVLPPNTQIQGNAMLAMTKSATVFVNYLASHANEHAVQQNRRTLQTGDVFAALDELEFSDWKPRLEAELAKFNEIQSEKRNTYRKKLADKSGQGDDTQAGEGDEADHDSQGEAEGRMGRDGQPAAKKARLEPKSKSAGAKKGKAPGKQNEADQTADEEGEDDESQEEEDDEEDEEEGNSEPQEGEELEETQEKEAEDEALDNGEDSD</sequence>
<dbReference type="CDD" id="cd22928">
    <property type="entry name" value="HFD_POLE3_DPB4"/>
    <property type="match status" value="1"/>
</dbReference>
<keyword evidence="9" id="KW-1185">Reference proteome</keyword>
<evidence type="ECO:0000259" key="7">
    <source>
        <dbReference type="Pfam" id="PF00808"/>
    </source>
</evidence>
<dbReference type="Gene3D" id="1.10.20.10">
    <property type="entry name" value="Histone, subunit A"/>
    <property type="match status" value="1"/>
</dbReference>
<dbReference type="GO" id="GO:0008622">
    <property type="term" value="C:epsilon DNA polymerase complex"/>
    <property type="evidence" value="ECO:0007669"/>
    <property type="project" value="TreeGrafter"/>
</dbReference>
<dbReference type="PANTHER" id="PTHR46172:SF1">
    <property type="entry name" value="DNA POLYMERASE EPSILON SUBUNIT 3"/>
    <property type="match status" value="1"/>
</dbReference>
<dbReference type="InterPro" id="IPR003958">
    <property type="entry name" value="CBFA_NFYB_domain"/>
</dbReference>
<dbReference type="GeneID" id="43594758"/>
<dbReference type="InterPro" id="IPR009072">
    <property type="entry name" value="Histone-fold"/>
</dbReference>
<dbReference type="EMBL" id="NPIC01000001">
    <property type="protein sequence ID" value="RDL41930.1"/>
    <property type="molecule type" value="Genomic_DNA"/>
</dbReference>
<dbReference type="GO" id="GO:0008623">
    <property type="term" value="C:CHRAC"/>
    <property type="evidence" value="ECO:0007669"/>
    <property type="project" value="TreeGrafter"/>
</dbReference>
<keyword evidence="3" id="KW-0539">Nucleus</keyword>
<feature type="region of interest" description="Disordered" evidence="6">
    <location>
        <begin position="33"/>
        <end position="52"/>
    </location>
</feature>
<dbReference type="Pfam" id="PF00808">
    <property type="entry name" value="CBFD_NFYB_HMF"/>
    <property type="match status" value="1"/>
</dbReference>
<dbReference type="GO" id="GO:0031507">
    <property type="term" value="P:heterochromatin formation"/>
    <property type="evidence" value="ECO:0007669"/>
    <property type="project" value="TreeGrafter"/>
</dbReference>
<dbReference type="GO" id="GO:0006974">
    <property type="term" value="P:DNA damage response"/>
    <property type="evidence" value="ECO:0007669"/>
    <property type="project" value="TreeGrafter"/>
</dbReference>
<feature type="compositionally biased region" description="Basic and acidic residues" evidence="6">
    <location>
        <begin position="155"/>
        <end position="167"/>
    </location>
</feature>
<dbReference type="GO" id="GO:0006272">
    <property type="term" value="P:leading strand elongation"/>
    <property type="evidence" value="ECO:0007669"/>
    <property type="project" value="TreeGrafter"/>
</dbReference>